<evidence type="ECO:0000313" key="2">
    <source>
        <dbReference type="Proteomes" id="UP001333102"/>
    </source>
</evidence>
<accession>A0ABZ1BQ22</accession>
<name>A0ABZ1BQ22_9FIRM</name>
<reference evidence="2" key="1">
    <citation type="submission" date="2023-12" db="EMBL/GenBank/DDBJ databases">
        <title>Novel isolates from deep terrestrial aquifers shed light on the physiology and ecology of the class Limnochordia.</title>
        <authorList>
            <person name="Karnachuk O.V."/>
            <person name="Lukina A.P."/>
            <person name="Avakyan M.R."/>
            <person name="Kadnikov V."/>
            <person name="Begmatov S."/>
            <person name="Beletsky A.V."/>
            <person name="Mardanov A.V."/>
            <person name="Ravin N.V."/>
        </authorList>
    </citation>
    <scope>NUCLEOTIDE SEQUENCE [LARGE SCALE GENOMIC DNA]</scope>
    <source>
        <strain evidence="2">LN</strain>
    </source>
</reference>
<protein>
    <submittedName>
        <fullName evidence="1">DUF1015 domain-containing protein</fullName>
    </submittedName>
</protein>
<keyword evidence="2" id="KW-1185">Reference proteome</keyword>
<sequence>MKSIAAFRGLRYDPARVHRLDDVLAPPYDVVGRQHVEAYLARSRYNVLQLDLGVADPTDPVPGRWEEVAHRFRGWIDDGVLVADPRPSVYVFRHRYHLPDGRPGALTAVFVGLRAGPGGSKAAMGHERTVAAVRGDRLEQLRRCAAQFSPILALVSDPERRFQRALEEATSGGPDVEAEAPTGGELAVWVCPAEAPDGRRVLEELSRALERSPAVIADGHHRFEAASQYAEEQARLASPGARRREGLYVLTAVASLEGGGLAILPVHRVVGPPSAVEPLRMALHEHLMPLHDDEVPASLRSALQREAADPAQAAANVAALRQALSRPVFAAWWGGGRVDYLAVPAKVTQRAGSSRPEYPGVAGDITILHRGPLAEWRPSAQAVVDGAGADESRWVRYTSDAREAAAAVDRGEAAAAVLLAPVGLAEVQEVAQAGKKMPEKSTYFYPKLISGLVLQDLRLPVEAWPPDPA</sequence>
<dbReference type="RefSeq" id="WP_324669187.1">
    <property type="nucleotide sequence ID" value="NZ_CP141614.1"/>
</dbReference>
<dbReference type="Pfam" id="PF06245">
    <property type="entry name" value="DUF1015"/>
    <property type="match status" value="1"/>
</dbReference>
<dbReference type="PANTHER" id="PTHR36454:SF1">
    <property type="entry name" value="DUF1015 DOMAIN-CONTAINING PROTEIN"/>
    <property type="match status" value="1"/>
</dbReference>
<dbReference type="PANTHER" id="PTHR36454">
    <property type="entry name" value="LMO2823 PROTEIN"/>
    <property type="match status" value="1"/>
</dbReference>
<organism evidence="1 2">
    <name type="scientific">Geochorda subterranea</name>
    <dbReference type="NCBI Taxonomy" id="3109564"/>
    <lineage>
        <taxon>Bacteria</taxon>
        <taxon>Bacillati</taxon>
        <taxon>Bacillota</taxon>
        <taxon>Limnochordia</taxon>
        <taxon>Limnochordales</taxon>
        <taxon>Geochordaceae</taxon>
        <taxon>Geochorda</taxon>
    </lineage>
</organism>
<gene>
    <name evidence="1" type="ORF">VLY81_01130</name>
</gene>
<evidence type="ECO:0000313" key="1">
    <source>
        <dbReference type="EMBL" id="WRP14804.1"/>
    </source>
</evidence>
<proteinExistence type="predicted"/>
<dbReference type="InterPro" id="IPR008323">
    <property type="entry name" value="UCP033563"/>
</dbReference>
<dbReference type="EMBL" id="CP141614">
    <property type="protein sequence ID" value="WRP14804.1"/>
    <property type="molecule type" value="Genomic_DNA"/>
</dbReference>
<dbReference type="Proteomes" id="UP001333102">
    <property type="component" value="Chromosome"/>
</dbReference>